<sequence length="656" mass="73288">MLLLQFSFSFIRKERFRKTAKVHAPVEGHIECSDKTDELKSTSFVIPLPIEIPGNSGKKVKELSHETSFREAKEFEYEGEDEHDECLSMNRDSFDFDIQGHLGSINEESDRSVHKKMNLCYKLNNYVNDQHQNKKSEKNEDVLEIIKTGNVSDPGIGKRESWTCTVLKRSCSDLAMRDTLKKISLKPPPPPKSQSFEEMQRLAEKLPIGSPVSVSSHCSADKVMLRKHSSSQILPSRSRKLWWKLFLWSHRNAKETSNCKPQPIPIKITLSKQGGYSSDTLEPGQGMDLSKLGSHASFTGKSLKKGSNNIHGVTGMWPQNQWVACPAESSTFSRVDEWVKELSVSPPHLIDEDDDHIEDDREFLPSAHAGKSIARNSSLMIRRPNANVPAEIIHANNVIQSLNSSSTVAHIAGIGLRVNPVMSHFSSLRSVNLSGNSIVQITPGSSPNGLHVLNLSRNQIHTIEGLKELTRLRVLDLSYNRISRIGRGLSNCILIKELYIAANKISYVEGLHRLFKLSVLDLSFNKITTTNALRQLVANYNSLIALNLLGNPIQCISDYQLRKTVCSLLRKLVFLNKQPINPQKARDQAVAEATLGNSSRSTSSRTNRKVNLGNCASTRTHRGSALIAQKSRQRLRSRTQNQSSKANFSSLASSCR</sequence>
<dbReference type="PANTHER" id="PTHR15454:SF37">
    <property type="entry name" value="OUTER ARM DYNEIN LIGHT CHAIN 1 PROTEIN"/>
    <property type="match status" value="1"/>
</dbReference>
<keyword evidence="1" id="KW-0433">Leucine-rich repeat</keyword>
<dbReference type="Pfam" id="PF13855">
    <property type="entry name" value="LRR_8"/>
    <property type="match status" value="1"/>
</dbReference>
<dbReference type="RefSeq" id="XP_016471896.1">
    <property type="nucleotide sequence ID" value="XM_016616410.1"/>
</dbReference>
<dbReference type="SMR" id="A0A1S4A5P8"/>
<dbReference type="PaxDb" id="4097-A0A1S4A5P8"/>
<evidence type="ECO:0000256" key="3">
    <source>
        <dbReference type="SAM" id="MobiDB-lite"/>
    </source>
</evidence>
<keyword evidence="2" id="KW-0677">Repeat</keyword>
<feature type="region of interest" description="Disordered" evidence="3">
    <location>
        <begin position="591"/>
        <end position="656"/>
    </location>
</feature>
<dbReference type="GO" id="GO:0005737">
    <property type="term" value="C:cytoplasm"/>
    <property type="evidence" value="ECO:0000318"/>
    <property type="project" value="GO_Central"/>
</dbReference>
<dbReference type="AlphaFoldDB" id="A0A1S4A5P8"/>
<evidence type="ECO:0000256" key="1">
    <source>
        <dbReference type="ARBA" id="ARBA00022614"/>
    </source>
</evidence>
<dbReference type="KEGG" id="nta:107793959"/>
<dbReference type="SMART" id="SM00369">
    <property type="entry name" value="LRR_TYP"/>
    <property type="match status" value="3"/>
</dbReference>
<evidence type="ECO:0008006" key="5">
    <source>
        <dbReference type="Google" id="ProtNLM"/>
    </source>
</evidence>
<proteinExistence type="predicted"/>
<dbReference type="GO" id="GO:0006952">
    <property type="term" value="P:defense response"/>
    <property type="evidence" value="ECO:0007669"/>
    <property type="project" value="UniProtKB-ARBA"/>
</dbReference>
<protein>
    <recommendedName>
        <fullName evidence="5">Protein phosphatase 1 regulatory subunit pprA-like</fullName>
    </recommendedName>
</protein>
<feature type="compositionally biased region" description="Low complexity" evidence="3">
    <location>
        <begin position="643"/>
        <end position="656"/>
    </location>
</feature>
<dbReference type="InterPro" id="IPR003591">
    <property type="entry name" value="Leu-rich_rpt_typical-subtyp"/>
</dbReference>
<dbReference type="PANTHER" id="PTHR15454">
    <property type="entry name" value="NISCHARIN RELATED"/>
    <property type="match status" value="1"/>
</dbReference>
<dbReference type="OrthoDB" id="1904536at2759"/>
<reference evidence="4" key="1">
    <citation type="submission" date="2025-08" db="UniProtKB">
        <authorList>
            <consortium name="RefSeq"/>
        </authorList>
    </citation>
    <scope>IDENTIFICATION</scope>
</reference>
<evidence type="ECO:0000313" key="4">
    <source>
        <dbReference type="RefSeq" id="XP_016471896.1"/>
    </source>
</evidence>
<dbReference type="OMA" id="VAPCDVK"/>
<dbReference type="SUPFAM" id="SSF52075">
    <property type="entry name" value="Outer arm dynein light chain 1"/>
    <property type="match status" value="1"/>
</dbReference>
<dbReference type="PROSITE" id="PS51450">
    <property type="entry name" value="LRR"/>
    <property type="match status" value="3"/>
</dbReference>
<organism evidence="4">
    <name type="scientific">Nicotiana tabacum</name>
    <name type="common">Common tobacco</name>
    <dbReference type="NCBI Taxonomy" id="4097"/>
    <lineage>
        <taxon>Eukaryota</taxon>
        <taxon>Viridiplantae</taxon>
        <taxon>Streptophyta</taxon>
        <taxon>Embryophyta</taxon>
        <taxon>Tracheophyta</taxon>
        <taxon>Spermatophyta</taxon>
        <taxon>Magnoliopsida</taxon>
        <taxon>eudicotyledons</taxon>
        <taxon>Gunneridae</taxon>
        <taxon>Pentapetalae</taxon>
        <taxon>asterids</taxon>
        <taxon>lamiids</taxon>
        <taxon>Solanales</taxon>
        <taxon>Solanaceae</taxon>
        <taxon>Nicotianoideae</taxon>
        <taxon>Nicotianeae</taxon>
        <taxon>Nicotiana</taxon>
    </lineage>
</organism>
<accession>A0A1S4A5P8</accession>
<dbReference type="Gene3D" id="3.80.10.10">
    <property type="entry name" value="Ribonuclease Inhibitor"/>
    <property type="match status" value="2"/>
</dbReference>
<evidence type="ECO:0000256" key="2">
    <source>
        <dbReference type="ARBA" id="ARBA00022737"/>
    </source>
</evidence>
<dbReference type="InterPro" id="IPR001611">
    <property type="entry name" value="Leu-rich_rpt"/>
</dbReference>
<dbReference type="SMART" id="SM00365">
    <property type="entry name" value="LRR_SD22"/>
    <property type="match status" value="4"/>
</dbReference>
<dbReference type="STRING" id="4097.A0A1S4A5P8"/>
<gene>
    <name evidence="4" type="primary">LOC107793959</name>
</gene>
<dbReference type="GO" id="GO:0051707">
    <property type="term" value="P:response to other organism"/>
    <property type="evidence" value="ECO:0007669"/>
    <property type="project" value="UniProtKB-ARBA"/>
</dbReference>
<name>A0A1S4A5P8_TOBAC</name>
<dbReference type="FunFam" id="3.80.10.10:FF:000320">
    <property type="entry name" value="Protein phosphatase 1 regulatory subunit pprA"/>
    <property type="match status" value="1"/>
</dbReference>
<dbReference type="InterPro" id="IPR032675">
    <property type="entry name" value="LRR_dom_sf"/>
</dbReference>